<comment type="caution">
    <text evidence="7">The sequence shown here is derived from an EMBL/GenBank/DDBJ whole genome shotgun (WGS) entry which is preliminary data.</text>
</comment>
<gene>
    <name evidence="7" type="ORF">NYR54_04880</name>
</gene>
<evidence type="ECO:0000313" key="7">
    <source>
        <dbReference type="EMBL" id="MCT8989631.1"/>
    </source>
</evidence>
<sequence length="151" mass="17617">MPDIVSPEVRSQIMARIRGANTKPEMILRRGLHALGFRFRLHSRHLPGRPDIVFPRFRAVLFVHGCFWHGHDCHLHRLPTTRQDFWAAKIEANRCRDARVSEAIGALGWRQGIVWECSMRGRSRLDLEDIIVRCAAWLRSDIPHLEIRGRE</sequence>
<dbReference type="GO" id="GO:0004519">
    <property type="term" value="F:endonuclease activity"/>
    <property type="evidence" value="ECO:0007669"/>
    <property type="project" value="UniProtKB-KW"/>
</dbReference>
<dbReference type="NCBIfam" id="TIGR00632">
    <property type="entry name" value="vsr"/>
    <property type="match status" value="1"/>
</dbReference>
<dbReference type="Pfam" id="PF03852">
    <property type="entry name" value="Vsr"/>
    <property type="match status" value="1"/>
</dbReference>
<keyword evidence="1 6" id="KW-0540">Nuclease</keyword>
<dbReference type="GO" id="GO:0016787">
    <property type="term" value="F:hydrolase activity"/>
    <property type="evidence" value="ECO:0007669"/>
    <property type="project" value="UniProtKB-KW"/>
</dbReference>
<dbReference type="CDD" id="cd00221">
    <property type="entry name" value="Vsr"/>
    <property type="match status" value="1"/>
</dbReference>
<dbReference type="AlphaFoldDB" id="A0A9X3B8Z5"/>
<proteinExistence type="inferred from homology"/>
<evidence type="ECO:0000256" key="4">
    <source>
        <dbReference type="ARBA" id="ARBA00022801"/>
    </source>
</evidence>
<dbReference type="EC" id="3.1.-.-" evidence="6"/>
<dbReference type="Gene3D" id="3.40.960.10">
    <property type="entry name" value="VSR Endonuclease"/>
    <property type="match status" value="1"/>
</dbReference>
<dbReference type="InterPro" id="IPR004603">
    <property type="entry name" value="DNA_mismatch_endonuc_vsr"/>
</dbReference>
<dbReference type="RefSeq" id="WP_261514489.1">
    <property type="nucleotide sequence ID" value="NZ_JAODNV010000006.1"/>
</dbReference>
<dbReference type="Proteomes" id="UP001149009">
    <property type="component" value="Unassembled WGS sequence"/>
</dbReference>
<dbReference type="SUPFAM" id="SSF52980">
    <property type="entry name" value="Restriction endonuclease-like"/>
    <property type="match status" value="1"/>
</dbReference>
<dbReference type="EMBL" id="JAODNV010000006">
    <property type="protein sequence ID" value="MCT8989631.1"/>
    <property type="molecule type" value="Genomic_DNA"/>
</dbReference>
<dbReference type="PIRSF" id="PIRSF018267">
    <property type="entry name" value="VSR_endonuc"/>
    <property type="match status" value="1"/>
</dbReference>
<keyword evidence="8" id="KW-1185">Reference proteome</keyword>
<keyword evidence="2 6" id="KW-0255">Endonuclease</keyword>
<evidence type="ECO:0000256" key="6">
    <source>
        <dbReference type="PIRNR" id="PIRNR018267"/>
    </source>
</evidence>
<evidence type="ECO:0000313" key="8">
    <source>
        <dbReference type="Proteomes" id="UP001149009"/>
    </source>
</evidence>
<reference evidence="7" key="1">
    <citation type="submission" date="2022-08" db="EMBL/GenBank/DDBJ databases">
        <title>Chelativorans sichuanense sp. nov., a paraffin oil-degrading bacterium isolated from a mixture of oil-based drill cuttings and paddy soil.</title>
        <authorList>
            <person name="Yu J."/>
            <person name="Liu H."/>
            <person name="Chen Q."/>
        </authorList>
    </citation>
    <scope>NUCLEOTIDE SEQUENCE</scope>
    <source>
        <strain evidence="7">SCAU 2101</strain>
    </source>
</reference>
<evidence type="ECO:0000256" key="3">
    <source>
        <dbReference type="ARBA" id="ARBA00022763"/>
    </source>
</evidence>
<evidence type="ECO:0000256" key="5">
    <source>
        <dbReference type="ARBA" id="ARBA00023204"/>
    </source>
</evidence>
<keyword evidence="4 6" id="KW-0378">Hydrolase</keyword>
<keyword evidence="5 6" id="KW-0234">DNA repair</keyword>
<evidence type="ECO:0000256" key="2">
    <source>
        <dbReference type="ARBA" id="ARBA00022759"/>
    </source>
</evidence>
<comment type="function">
    <text evidence="6">May nick specific sequences that contain T:G mispairs resulting from m5C-deamination.</text>
</comment>
<accession>A0A9X3B8Z5</accession>
<comment type="similarity">
    <text evidence="6">Belongs to the vsr family.</text>
</comment>
<keyword evidence="3 6" id="KW-0227">DNA damage</keyword>
<name>A0A9X3B8Z5_9HYPH</name>
<organism evidence="7 8">
    <name type="scientific">Chelativorans petroleitrophicus</name>
    <dbReference type="NCBI Taxonomy" id="2975484"/>
    <lineage>
        <taxon>Bacteria</taxon>
        <taxon>Pseudomonadati</taxon>
        <taxon>Pseudomonadota</taxon>
        <taxon>Alphaproteobacteria</taxon>
        <taxon>Hyphomicrobiales</taxon>
        <taxon>Phyllobacteriaceae</taxon>
        <taxon>Chelativorans</taxon>
    </lineage>
</organism>
<dbReference type="InterPro" id="IPR011335">
    <property type="entry name" value="Restrct_endonuc-II-like"/>
</dbReference>
<evidence type="ECO:0000256" key="1">
    <source>
        <dbReference type="ARBA" id="ARBA00022722"/>
    </source>
</evidence>
<protein>
    <recommendedName>
        <fullName evidence="6">Very short patch repair endonuclease</fullName>
        <ecNumber evidence="6">3.1.-.-</ecNumber>
    </recommendedName>
</protein>
<dbReference type="GO" id="GO:0006298">
    <property type="term" value="P:mismatch repair"/>
    <property type="evidence" value="ECO:0007669"/>
    <property type="project" value="UniProtKB-UniRule"/>
</dbReference>